<keyword evidence="2" id="KW-0689">Ribosomal protein</keyword>
<feature type="non-terminal residue" evidence="2">
    <location>
        <position position="1"/>
    </location>
</feature>
<keyword evidence="2" id="KW-0687">Ribonucleoprotein</keyword>
<dbReference type="EMBL" id="JABZGU010000042">
    <property type="protein sequence ID" value="MBF4802732.1"/>
    <property type="molecule type" value="Genomic_DNA"/>
</dbReference>
<reference evidence="2" key="1">
    <citation type="submission" date="2020-04" db="EMBL/GenBank/DDBJ databases">
        <title>Deep metagenomics examines the oral microbiome during advanced dental caries in children, revealing novel taxa and co-occurrences with host molecules.</title>
        <authorList>
            <person name="Baker J.L."/>
            <person name="Morton J.T."/>
            <person name="Dinis M."/>
            <person name="Alvarez R."/>
            <person name="Tran N.C."/>
            <person name="Knight R."/>
            <person name="Edlund A."/>
        </authorList>
    </citation>
    <scope>NUCLEOTIDE SEQUENCE</scope>
    <source>
        <strain evidence="2">JCVI_3_bin.11</strain>
    </source>
</reference>
<name>A0A9D6ADX5_9ACTN</name>
<comment type="caution">
    <text evidence="2">The sequence shown here is derived from an EMBL/GenBank/DDBJ whole genome shotgun (WGS) entry which is preliminary data.</text>
</comment>
<accession>A0A9D6ADX5</accession>
<evidence type="ECO:0000256" key="1">
    <source>
        <dbReference type="SAM" id="MobiDB-lite"/>
    </source>
</evidence>
<evidence type="ECO:0000313" key="3">
    <source>
        <dbReference type="Proteomes" id="UP000787322"/>
    </source>
</evidence>
<dbReference type="AlphaFoldDB" id="A0A9D6ADX5"/>
<gene>
    <name evidence="2" type="ORF">HXK24_02765</name>
</gene>
<sequence>QLAADAILAGSGKEQMSAEEMGAESETPAAE</sequence>
<dbReference type="GO" id="GO:0005840">
    <property type="term" value="C:ribosome"/>
    <property type="evidence" value="ECO:0007669"/>
    <property type="project" value="UniProtKB-KW"/>
</dbReference>
<proteinExistence type="predicted"/>
<dbReference type="Proteomes" id="UP000787322">
    <property type="component" value="Unassembled WGS sequence"/>
</dbReference>
<organism evidence="2 3">
    <name type="scientific">Lancefieldella parvula</name>
    <dbReference type="NCBI Taxonomy" id="1382"/>
    <lineage>
        <taxon>Bacteria</taxon>
        <taxon>Bacillati</taxon>
        <taxon>Actinomycetota</taxon>
        <taxon>Coriobacteriia</taxon>
        <taxon>Coriobacteriales</taxon>
        <taxon>Atopobiaceae</taxon>
        <taxon>Lancefieldella</taxon>
    </lineage>
</organism>
<evidence type="ECO:0000313" key="2">
    <source>
        <dbReference type="EMBL" id="MBF4802732.1"/>
    </source>
</evidence>
<feature type="region of interest" description="Disordered" evidence="1">
    <location>
        <begin position="1"/>
        <end position="31"/>
    </location>
</feature>
<protein>
    <submittedName>
        <fullName evidence="2">30S ribosomal protein S2</fullName>
    </submittedName>
</protein>